<reference evidence="5" key="1">
    <citation type="submission" date="2021-04" db="EMBL/GenBank/DDBJ databases">
        <authorList>
            <person name="Vanwijnsberghe S."/>
        </authorList>
    </citation>
    <scope>NUCLEOTIDE SEQUENCE</scope>
    <source>
        <strain evidence="5">LMG 31841</strain>
    </source>
</reference>
<dbReference type="InterPro" id="IPR050204">
    <property type="entry name" value="AraC_XylS_family_regulators"/>
</dbReference>
<protein>
    <submittedName>
        <fullName evidence="5">HTH-type transcriptional activator RhaR</fullName>
    </submittedName>
</protein>
<dbReference type="InterPro" id="IPR009057">
    <property type="entry name" value="Homeodomain-like_sf"/>
</dbReference>
<proteinExistence type="predicted"/>
<evidence type="ECO:0000313" key="5">
    <source>
        <dbReference type="EMBL" id="CAG4917876.1"/>
    </source>
</evidence>
<sequence length="314" mass="35003">MGKNEEIRQPQRGAFGGRLGKAFSLDDPPTLVAHTARDDHRMAVTELQFDQRPHGFTAPIPPEDAFLIGLQLRGVHYHELWVDGRAVDARPFVAGTTHFYDLARNPVAYVPEPSHPLFFYLPRAALAEQGRELGLGDTSDLRNTPGAFIDDPVIRALGLSLMPVLHAERHFHQLFVDHVLLALRSHLVMTYGGTRKVRPLAACGLAPWQERAAKELMDAHAVGGTTLAQVSQVCNLDATTFVRAFTRSTGLSPHRWLQQRRMHRAIALMLETKLSIAEIALMAGFVDEEEFVRAFSHKAGMTPDAWRQMPLSSR</sequence>
<dbReference type="PROSITE" id="PS01124">
    <property type="entry name" value="HTH_ARAC_FAMILY_2"/>
    <property type="match status" value="1"/>
</dbReference>
<feature type="domain" description="HTH araC/xylS-type" evidence="4">
    <location>
        <begin position="211"/>
        <end position="309"/>
    </location>
</feature>
<dbReference type="Gene3D" id="1.10.10.60">
    <property type="entry name" value="Homeodomain-like"/>
    <property type="match status" value="2"/>
</dbReference>
<dbReference type="InterPro" id="IPR018062">
    <property type="entry name" value="HTH_AraC-typ_CS"/>
</dbReference>
<dbReference type="GO" id="GO:0003700">
    <property type="term" value="F:DNA-binding transcription factor activity"/>
    <property type="evidence" value="ECO:0007669"/>
    <property type="project" value="InterPro"/>
</dbReference>
<dbReference type="PROSITE" id="PS00041">
    <property type="entry name" value="HTH_ARAC_FAMILY_1"/>
    <property type="match status" value="1"/>
</dbReference>
<dbReference type="Pfam" id="PF12833">
    <property type="entry name" value="HTH_18"/>
    <property type="match status" value="1"/>
</dbReference>
<keyword evidence="2" id="KW-0238">DNA-binding</keyword>
<keyword evidence="6" id="KW-1185">Reference proteome</keyword>
<evidence type="ECO:0000256" key="1">
    <source>
        <dbReference type="ARBA" id="ARBA00023015"/>
    </source>
</evidence>
<dbReference type="AlphaFoldDB" id="A0A9N8S0V1"/>
<dbReference type="PANTHER" id="PTHR46796">
    <property type="entry name" value="HTH-TYPE TRANSCRIPTIONAL ACTIVATOR RHAS-RELATED"/>
    <property type="match status" value="1"/>
</dbReference>
<evidence type="ECO:0000313" key="6">
    <source>
        <dbReference type="Proteomes" id="UP000789704"/>
    </source>
</evidence>
<evidence type="ECO:0000256" key="3">
    <source>
        <dbReference type="ARBA" id="ARBA00023163"/>
    </source>
</evidence>
<name>A0A9N8S0V1_9BURK</name>
<organism evidence="5 6">
    <name type="scientific">Paraburkholderia saeva</name>
    <dbReference type="NCBI Taxonomy" id="2777537"/>
    <lineage>
        <taxon>Bacteria</taxon>
        <taxon>Pseudomonadati</taxon>
        <taxon>Pseudomonadota</taxon>
        <taxon>Betaproteobacteria</taxon>
        <taxon>Burkholderiales</taxon>
        <taxon>Burkholderiaceae</taxon>
        <taxon>Paraburkholderia</taxon>
    </lineage>
</organism>
<dbReference type="InterPro" id="IPR018060">
    <property type="entry name" value="HTH_AraC"/>
</dbReference>
<dbReference type="GO" id="GO:0043565">
    <property type="term" value="F:sequence-specific DNA binding"/>
    <property type="evidence" value="ECO:0007669"/>
    <property type="project" value="InterPro"/>
</dbReference>
<dbReference type="Proteomes" id="UP000789704">
    <property type="component" value="Unassembled WGS sequence"/>
</dbReference>
<comment type="caution">
    <text evidence="5">The sequence shown here is derived from an EMBL/GenBank/DDBJ whole genome shotgun (WGS) entry which is preliminary data.</text>
</comment>
<dbReference type="SUPFAM" id="SSF46689">
    <property type="entry name" value="Homeodomain-like"/>
    <property type="match status" value="2"/>
</dbReference>
<dbReference type="RefSeq" id="WP_228882234.1">
    <property type="nucleotide sequence ID" value="NZ_CAJQZC010000010.1"/>
</dbReference>
<dbReference type="SMART" id="SM00342">
    <property type="entry name" value="HTH_ARAC"/>
    <property type="match status" value="1"/>
</dbReference>
<accession>A0A9N8S0V1</accession>
<gene>
    <name evidence="5" type="primary">rhaR_6</name>
    <name evidence="5" type="ORF">LMG31841_04728</name>
</gene>
<dbReference type="EMBL" id="CAJQZC010000010">
    <property type="protein sequence ID" value="CAG4917876.1"/>
    <property type="molecule type" value="Genomic_DNA"/>
</dbReference>
<evidence type="ECO:0000256" key="2">
    <source>
        <dbReference type="ARBA" id="ARBA00023125"/>
    </source>
</evidence>
<keyword evidence="1" id="KW-0805">Transcription regulation</keyword>
<evidence type="ECO:0000259" key="4">
    <source>
        <dbReference type="PROSITE" id="PS01124"/>
    </source>
</evidence>
<dbReference type="PANTHER" id="PTHR46796:SF14">
    <property type="entry name" value="TRANSCRIPTIONAL REGULATORY PROTEIN"/>
    <property type="match status" value="1"/>
</dbReference>
<keyword evidence="3" id="KW-0804">Transcription</keyword>